<protein>
    <recommendedName>
        <fullName evidence="3">7-cyano-7-deazaguanine synthase in queuosine biosynthesis</fullName>
    </recommendedName>
</protein>
<comment type="caution">
    <text evidence="1">The sequence shown here is derived from an EMBL/GenBank/DDBJ whole genome shotgun (WGS) entry which is preliminary data.</text>
</comment>
<dbReference type="EMBL" id="QLMI01000004">
    <property type="protein sequence ID" value="RAK22549.1"/>
    <property type="molecule type" value="Genomic_DNA"/>
</dbReference>
<accession>A0A327YX56</accession>
<gene>
    <name evidence="1" type="ORF">B0I03_10471</name>
</gene>
<proteinExistence type="predicted"/>
<dbReference type="RefSeq" id="WP_111566780.1">
    <property type="nucleotide sequence ID" value="NZ_QLMI01000004.1"/>
</dbReference>
<keyword evidence="2" id="KW-1185">Reference proteome</keyword>
<sequence length="428" mass="50158">MKKSTIQLHDIKVENNKVIYDYSYSSDLKIYFKNKEKLYVTYDFEVSAIPKSILAIPWLANFITISWFSGCTIIIDEIDDDFLECLEILKKSFAEEHVVILAKNSNLIVNKSIKNTYAVDKEAMLFSGGLDAWTTFLKHKEKKLDLITIQGSDIELGNVEKMNLIRNSYQENSLLTGLPVHFIASNFRDFHTRHLEKLIYFNYVDWWTMVQFGIVLTASTAPLAYYYGFSNVFIASSLNEKEDMVWGSSKLDNHIKFGNTTITHDGQEFNRFQKTEFVVKHVDNLDKTFPLRVCYKHNFSGLNCGKCAKCLRMIISLILKNKDPNDFGFNVNKNVYDLIFNQLTNSSFGFREYAFWQEIDSEINNNIEFYVFENEKEEKEKEEKEKILHISSLFNKINANFPSKTFKIKRLKNKLRNKWLLWKVKNIL</sequence>
<organism evidence="1 2">
    <name type="scientific">Flavobacterium aquaticum</name>
    <dbReference type="NCBI Taxonomy" id="1236486"/>
    <lineage>
        <taxon>Bacteria</taxon>
        <taxon>Pseudomonadati</taxon>
        <taxon>Bacteroidota</taxon>
        <taxon>Flavobacteriia</taxon>
        <taxon>Flavobacteriales</taxon>
        <taxon>Flavobacteriaceae</taxon>
        <taxon>Flavobacterium</taxon>
    </lineage>
</organism>
<name>A0A327YX56_9FLAO</name>
<evidence type="ECO:0000313" key="1">
    <source>
        <dbReference type="EMBL" id="RAK22549.1"/>
    </source>
</evidence>
<evidence type="ECO:0000313" key="2">
    <source>
        <dbReference type="Proteomes" id="UP000249620"/>
    </source>
</evidence>
<dbReference type="OrthoDB" id="2791683at2"/>
<dbReference type="Proteomes" id="UP000249620">
    <property type="component" value="Unassembled WGS sequence"/>
</dbReference>
<reference evidence="1 2" key="1">
    <citation type="submission" date="2018-06" db="EMBL/GenBank/DDBJ databases">
        <title>Genomic Encyclopedia of Type Strains, Phase III (KMG-III): the genomes of soil and plant-associated and newly described type strains.</title>
        <authorList>
            <person name="Whitman W."/>
        </authorList>
    </citation>
    <scope>NUCLEOTIDE SEQUENCE [LARGE SCALE GENOMIC DNA]</scope>
    <source>
        <strain evidence="1 2">CGMCC 1.12398</strain>
    </source>
</reference>
<evidence type="ECO:0008006" key="3">
    <source>
        <dbReference type="Google" id="ProtNLM"/>
    </source>
</evidence>
<dbReference type="AlphaFoldDB" id="A0A327YX56"/>